<keyword evidence="6" id="KW-0560">Oxidoreductase</keyword>
<evidence type="ECO:0000256" key="5">
    <source>
        <dbReference type="ARBA" id="ARBA00023004"/>
    </source>
</evidence>
<dbReference type="Pfam" id="PF03055">
    <property type="entry name" value="RPE65"/>
    <property type="match status" value="1"/>
</dbReference>
<dbReference type="GO" id="GO:0046872">
    <property type="term" value="F:metal ion binding"/>
    <property type="evidence" value="ECO:0007669"/>
    <property type="project" value="UniProtKB-KW"/>
</dbReference>
<evidence type="ECO:0000256" key="3">
    <source>
        <dbReference type="ARBA" id="ARBA00022723"/>
    </source>
</evidence>
<comment type="cofactor">
    <cofactor evidence="1">
        <name>Fe(2+)</name>
        <dbReference type="ChEBI" id="CHEBI:29033"/>
    </cofactor>
</comment>
<dbReference type="GO" id="GO:0045549">
    <property type="term" value="F:9-cis-epoxycarotenoid dioxygenase activity"/>
    <property type="evidence" value="ECO:0007669"/>
    <property type="project" value="UniProtKB-EC"/>
</dbReference>
<evidence type="ECO:0000313" key="6">
    <source>
        <dbReference type="EMBL" id="KAL3630421.1"/>
    </source>
</evidence>
<comment type="caution">
    <text evidence="6">The sequence shown here is derived from an EMBL/GenBank/DDBJ whole genome shotgun (WGS) entry which is preliminary data.</text>
</comment>
<dbReference type="EMBL" id="JAVIJP010000032">
    <property type="protein sequence ID" value="KAL3630421.1"/>
    <property type="molecule type" value="Genomic_DNA"/>
</dbReference>
<keyword evidence="7" id="KW-1185">Reference proteome</keyword>
<keyword evidence="3" id="KW-0479">Metal-binding</keyword>
<gene>
    <name evidence="6" type="primary">NCED4</name>
    <name evidence="6" type="ORF">CASFOL_023405</name>
</gene>
<accession>A0ABD3CM83</accession>
<organism evidence="6 7">
    <name type="scientific">Castilleja foliolosa</name>
    <dbReference type="NCBI Taxonomy" id="1961234"/>
    <lineage>
        <taxon>Eukaryota</taxon>
        <taxon>Viridiplantae</taxon>
        <taxon>Streptophyta</taxon>
        <taxon>Embryophyta</taxon>
        <taxon>Tracheophyta</taxon>
        <taxon>Spermatophyta</taxon>
        <taxon>Magnoliopsida</taxon>
        <taxon>eudicotyledons</taxon>
        <taxon>Gunneridae</taxon>
        <taxon>Pentapetalae</taxon>
        <taxon>asterids</taxon>
        <taxon>lamiids</taxon>
        <taxon>Lamiales</taxon>
        <taxon>Orobanchaceae</taxon>
        <taxon>Pedicularideae</taxon>
        <taxon>Castillejinae</taxon>
        <taxon>Castilleja</taxon>
    </lineage>
</organism>
<dbReference type="InterPro" id="IPR004294">
    <property type="entry name" value="Carotenoid_Oase"/>
</dbReference>
<comment type="similarity">
    <text evidence="2">Belongs to the carotenoid oxygenase family.</text>
</comment>
<keyword evidence="4 6" id="KW-0223">Dioxygenase</keyword>
<dbReference type="AlphaFoldDB" id="A0ABD3CM83"/>
<evidence type="ECO:0000313" key="7">
    <source>
        <dbReference type="Proteomes" id="UP001632038"/>
    </source>
</evidence>
<sequence length="166" mass="18739">MTMTAHPKIDPVTKETFAFRYGPMPHFLTYFTINSNGEKRPDVPIFSLFAFRYGPMPPFLTYFTIDSNGEKRPKYAIFNEIHGLSTGNRHICQAAVETVLAGGALRPLTVGIPPPIGYERILIPRFTANLSKRYEADAMRKTIQEKLRIAVQGVSSNCIRQSSENR</sequence>
<evidence type="ECO:0000256" key="2">
    <source>
        <dbReference type="ARBA" id="ARBA00006787"/>
    </source>
</evidence>
<dbReference type="Proteomes" id="UP001632038">
    <property type="component" value="Unassembled WGS sequence"/>
</dbReference>
<protein>
    <submittedName>
        <fullName evidence="6">Dioxygenase 4</fullName>
        <ecNumber evidence="6">1.13.11.51</ecNumber>
    </submittedName>
</protein>
<proteinExistence type="inferred from homology"/>
<dbReference type="EC" id="1.13.11.51" evidence="6"/>
<keyword evidence="5" id="KW-0408">Iron</keyword>
<evidence type="ECO:0000256" key="1">
    <source>
        <dbReference type="ARBA" id="ARBA00001954"/>
    </source>
</evidence>
<evidence type="ECO:0000256" key="4">
    <source>
        <dbReference type="ARBA" id="ARBA00022964"/>
    </source>
</evidence>
<name>A0ABD3CM83_9LAMI</name>
<reference evidence="7" key="1">
    <citation type="journal article" date="2024" name="IScience">
        <title>Strigolactones Initiate the Formation of Haustorium-like Structures in Castilleja.</title>
        <authorList>
            <person name="Buerger M."/>
            <person name="Peterson D."/>
            <person name="Chory J."/>
        </authorList>
    </citation>
    <scope>NUCLEOTIDE SEQUENCE [LARGE SCALE GENOMIC DNA]</scope>
</reference>